<dbReference type="AlphaFoldDB" id="A0A2T4JEV2"/>
<dbReference type="RefSeq" id="WP_107671492.1">
    <property type="nucleotide sequence ID" value="NZ_PZKE01000001.1"/>
</dbReference>
<evidence type="ECO:0000313" key="2">
    <source>
        <dbReference type="EMBL" id="PTE16327.1"/>
    </source>
</evidence>
<feature type="chain" id="PRO_5015408543" evidence="1">
    <location>
        <begin position="20"/>
        <end position="232"/>
    </location>
</feature>
<dbReference type="EMBL" id="PZKE01000001">
    <property type="protein sequence ID" value="PTE16327.1"/>
    <property type="molecule type" value="Genomic_DNA"/>
</dbReference>
<keyword evidence="1" id="KW-0732">Signal</keyword>
<name>A0A2T4JEV2_FUSBL</name>
<protein>
    <submittedName>
        <fullName evidence="2">Uncharacterized protein</fullName>
    </submittedName>
</protein>
<feature type="signal peptide" evidence="1">
    <location>
        <begin position="1"/>
        <end position="19"/>
    </location>
</feature>
<accession>A0A2T4JEV2</accession>
<comment type="caution">
    <text evidence="2">The sequence shown here is derived from an EMBL/GenBank/DDBJ whole genome shotgun (WGS) entry which is preliminary data.</text>
</comment>
<keyword evidence="3" id="KW-1185">Reference proteome</keyword>
<reference evidence="2 3" key="1">
    <citation type="submission" date="2018-03" db="EMBL/GenBank/DDBJ databases">
        <title>Rhodobacter blasticus.</title>
        <authorList>
            <person name="Meyer T.E."/>
            <person name="Miller S."/>
            <person name="Lodha T."/>
            <person name="Gandham S."/>
            <person name="Chintalapati S."/>
            <person name="Chintalapati V.R."/>
        </authorList>
    </citation>
    <scope>NUCLEOTIDE SEQUENCE [LARGE SCALE GENOMIC DNA]</scope>
    <source>
        <strain evidence="2 3">DSM 2131</strain>
    </source>
</reference>
<evidence type="ECO:0000313" key="3">
    <source>
        <dbReference type="Proteomes" id="UP000241362"/>
    </source>
</evidence>
<proteinExistence type="predicted"/>
<dbReference type="Proteomes" id="UP000241362">
    <property type="component" value="Unassembled WGS sequence"/>
</dbReference>
<evidence type="ECO:0000256" key="1">
    <source>
        <dbReference type="SAM" id="SignalP"/>
    </source>
</evidence>
<gene>
    <name evidence="2" type="ORF">C5F44_00200</name>
</gene>
<sequence length="232" mass="24760">MKTTLALALIAGAALPAKAENLFQRPAGCVLVATVQDDHCAALNYFRCAGTDPVVFRMEASYGGGKGEVHTFDANHGGIEILTPPGGGEFRLRATGDHPRVAVERGTARKTEQATISRDGKSQQATMVMVYTYSGETRKLAGEVFHRLTYDSTLTFPQSGSELHTSGSVLFNDRLDLLVNELEVSDGQGGAGRQIKLKSLALDGQKGFGATKPRFGCHASGELAVPRREDHA</sequence>
<organism evidence="2 3">
    <name type="scientific">Fuscovulum blasticum DSM 2131</name>
    <dbReference type="NCBI Taxonomy" id="1188250"/>
    <lineage>
        <taxon>Bacteria</taxon>
        <taxon>Pseudomonadati</taxon>
        <taxon>Pseudomonadota</taxon>
        <taxon>Alphaproteobacteria</taxon>
        <taxon>Rhodobacterales</taxon>
        <taxon>Paracoccaceae</taxon>
        <taxon>Pseudogemmobacter</taxon>
    </lineage>
</organism>